<dbReference type="SMART" id="SM00422">
    <property type="entry name" value="HTH_MERR"/>
    <property type="match status" value="1"/>
</dbReference>
<dbReference type="PANTHER" id="PTHR30204">
    <property type="entry name" value="REDOX-CYCLING DRUG-SENSING TRANSCRIPTIONAL ACTIVATOR SOXR"/>
    <property type="match status" value="1"/>
</dbReference>
<sequence>MSGQFTISQLAKSAGIPTSTIRYYERVGLVEPEERSQGNYRLYSDESLKKLKFIRAAQATGFTLDDVKALLLDDSGGTPTCGNVRGLIEDRLTDTERRLKDLRHVRRVLKSALQQCEQQKKSDCCDVVAGLHRG</sequence>
<dbReference type="SUPFAM" id="SSF46955">
    <property type="entry name" value="Putative DNA-binding domain"/>
    <property type="match status" value="1"/>
</dbReference>
<proteinExistence type="predicted"/>
<dbReference type="PROSITE" id="PS50937">
    <property type="entry name" value="HTH_MERR_2"/>
    <property type="match status" value="1"/>
</dbReference>
<dbReference type="PANTHER" id="PTHR30204:SF92">
    <property type="entry name" value="HTH-TYPE TRANSCRIPTIONAL REGULATOR ZNTR"/>
    <property type="match status" value="1"/>
</dbReference>
<dbReference type="Gene3D" id="1.10.1660.10">
    <property type="match status" value="1"/>
</dbReference>
<dbReference type="InterPro" id="IPR000551">
    <property type="entry name" value="MerR-type_HTH_dom"/>
</dbReference>
<organism evidence="3 4">
    <name type="scientific">Stieleria magnilauensis</name>
    <dbReference type="NCBI Taxonomy" id="2527963"/>
    <lineage>
        <taxon>Bacteria</taxon>
        <taxon>Pseudomonadati</taxon>
        <taxon>Planctomycetota</taxon>
        <taxon>Planctomycetia</taxon>
        <taxon>Pirellulales</taxon>
        <taxon>Pirellulaceae</taxon>
        <taxon>Stieleria</taxon>
    </lineage>
</organism>
<evidence type="ECO:0000259" key="2">
    <source>
        <dbReference type="PROSITE" id="PS50937"/>
    </source>
</evidence>
<dbReference type="EMBL" id="CP036432">
    <property type="protein sequence ID" value="QDV82201.1"/>
    <property type="molecule type" value="Genomic_DNA"/>
</dbReference>
<evidence type="ECO:0000313" key="3">
    <source>
        <dbReference type="EMBL" id="QDV82201.1"/>
    </source>
</evidence>
<dbReference type="RefSeq" id="WP_145207924.1">
    <property type="nucleotide sequence ID" value="NZ_CP036432.1"/>
</dbReference>
<feature type="domain" description="HTH merR-type" evidence="2">
    <location>
        <begin position="4"/>
        <end position="73"/>
    </location>
</feature>
<dbReference type="PRINTS" id="PR00040">
    <property type="entry name" value="HTHMERR"/>
</dbReference>
<dbReference type="Pfam" id="PF13411">
    <property type="entry name" value="MerR_1"/>
    <property type="match status" value="1"/>
</dbReference>
<dbReference type="Proteomes" id="UP000318081">
    <property type="component" value="Chromosome"/>
</dbReference>
<gene>
    <name evidence="3" type="primary">merR1</name>
    <name evidence="3" type="ORF">TBK1r_11260</name>
</gene>
<keyword evidence="1" id="KW-0238">DNA-binding</keyword>
<dbReference type="CDD" id="cd04770">
    <property type="entry name" value="HTH_HMRTR"/>
    <property type="match status" value="1"/>
</dbReference>
<name>A0ABX5XNJ9_9BACT</name>
<dbReference type="InterPro" id="IPR047057">
    <property type="entry name" value="MerR_fam"/>
</dbReference>
<protein>
    <submittedName>
        <fullName evidence="3">Mercuric resistance operon regulatory protein</fullName>
    </submittedName>
</protein>
<reference evidence="3 4" key="1">
    <citation type="submission" date="2019-02" db="EMBL/GenBank/DDBJ databases">
        <title>Deep-cultivation of Planctomycetes and their phenomic and genomic characterization uncovers novel biology.</title>
        <authorList>
            <person name="Wiegand S."/>
            <person name="Jogler M."/>
            <person name="Boedeker C."/>
            <person name="Pinto D."/>
            <person name="Vollmers J."/>
            <person name="Rivas-Marin E."/>
            <person name="Kohn T."/>
            <person name="Peeters S.H."/>
            <person name="Heuer A."/>
            <person name="Rast P."/>
            <person name="Oberbeckmann S."/>
            <person name="Bunk B."/>
            <person name="Jeske O."/>
            <person name="Meyerdierks A."/>
            <person name="Storesund J.E."/>
            <person name="Kallscheuer N."/>
            <person name="Luecker S."/>
            <person name="Lage O.M."/>
            <person name="Pohl T."/>
            <person name="Merkel B.J."/>
            <person name="Hornburger P."/>
            <person name="Mueller R.-W."/>
            <person name="Bruemmer F."/>
            <person name="Labrenz M."/>
            <person name="Spormann A.M."/>
            <person name="Op den Camp H."/>
            <person name="Overmann J."/>
            <person name="Amann R."/>
            <person name="Jetten M.S.M."/>
            <person name="Mascher T."/>
            <person name="Medema M.H."/>
            <person name="Devos D.P."/>
            <person name="Kaster A.-K."/>
            <person name="Ovreas L."/>
            <person name="Rohde M."/>
            <person name="Galperin M.Y."/>
            <person name="Jogler C."/>
        </authorList>
    </citation>
    <scope>NUCLEOTIDE SEQUENCE [LARGE SCALE GENOMIC DNA]</scope>
    <source>
        <strain evidence="3 4">TBK1r</strain>
    </source>
</reference>
<evidence type="ECO:0000256" key="1">
    <source>
        <dbReference type="ARBA" id="ARBA00023125"/>
    </source>
</evidence>
<dbReference type="InterPro" id="IPR009061">
    <property type="entry name" value="DNA-bd_dom_put_sf"/>
</dbReference>
<keyword evidence="4" id="KW-1185">Reference proteome</keyword>
<accession>A0ABX5XNJ9</accession>
<evidence type="ECO:0000313" key="4">
    <source>
        <dbReference type="Proteomes" id="UP000318081"/>
    </source>
</evidence>